<dbReference type="AlphaFoldDB" id="A0A8C1PCD1"/>
<dbReference type="CDD" id="cd20264">
    <property type="entry name" value="Complex1_LYR_LYRM4"/>
    <property type="match status" value="1"/>
</dbReference>
<dbReference type="PANTHER" id="PTHR13166">
    <property type="entry name" value="PROTEIN C6ORF149"/>
    <property type="match status" value="1"/>
</dbReference>
<dbReference type="GO" id="GO:0005739">
    <property type="term" value="C:mitochondrion"/>
    <property type="evidence" value="ECO:0007669"/>
    <property type="project" value="TreeGrafter"/>
</dbReference>
<dbReference type="InterPro" id="IPR008011">
    <property type="entry name" value="Complex1_LYR_dom"/>
</dbReference>
<feature type="domain" description="Complex 1 LYR protein" evidence="2">
    <location>
        <begin position="8"/>
        <end position="70"/>
    </location>
</feature>
<accession>A0A8C1PCD1</accession>
<dbReference type="GO" id="GO:1990221">
    <property type="term" value="C:L-cysteine desulfurase complex"/>
    <property type="evidence" value="ECO:0007669"/>
    <property type="project" value="TreeGrafter"/>
</dbReference>
<dbReference type="InterPro" id="IPR045297">
    <property type="entry name" value="Complex1_LYR_LYRM4"/>
</dbReference>
<evidence type="ECO:0000313" key="4">
    <source>
        <dbReference type="Proteomes" id="UP000694427"/>
    </source>
</evidence>
<reference evidence="3" key="1">
    <citation type="submission" date="2025-08" db="UniProtKB">
        <authorList>
            <consortium name="Ensembl"/>
        </authorList>
    </citation>
    <scope>IDENTIFICATION</scope>
</reference>
<evidence type="ECO:0000256" key="1">
    <source>
        <dbReference type="ARBA" id="ARBA00009508"/>
    </source>
</evidence>
<comment type="similarity">
    <text evidence="1">Belongs to the complex I LYR family.</text>
</comment>
<evidence type="ECO:0000313" key="3">
    <source>
        <dbReference type="Ensembl" id="ENSCCRP00010101202.1"/>
    </source>
</evidence>
<dbReference type="InterPro" id="IPR051522">
    <property type="entry name" value="ISC_assembly_LYR"/>
</dbReference>
<reference evidence="3" key="2">
    <citation type="submission" date="2025-09" db="UniProtKB">
        <authorList>
            <consortium name="Ensembl"/>
        </authorList>
    </citation>
    <scope>IDENTIFICATION</scope>
</reference>
<dbReference type="Proteomes" id="UP000694427">
    <property type="component" value="Unplaced"/>
</dbReference>
<name>A0A8C1PCD1_CYPCA</name>
<evidence type="ECO:0000259" key="2">
    <source>
        <dbReference type="Pfam" id="PF05347"/>
    </source>
</evidence>
<keyword evidence="4" id="KW-1185">Reference proteome</keyword>
<sequence length="129" mass="15306">MAASSREHVLSLYRLLLKESKKFPSYNYRNKMQTYAYTLRRVRDAFKENRTVEDPKVVKELLNRAQDSLALIQRQVLVQKIDVVTCGFYWKLLTSETHLHRMARVNGVWCAEHVPRNPIYQRPVNYHAV</sequence>
<protein>
    <submittedName>
        <fullName evidence="3">Si:ch211-152c8.4</fullName>
    </submittedName>
</protein>
<dbReference type="GO" id="GO:0016226">
    <property type="term" value="P:iron-sulfur cluster assembly"/>
    <property type="evidence" value="ECO:0007669"/>
    <property type="project" value="InterPro"/>
</dbReference>
<organism evidence="3 4">
    <name type="scientific">Cyprinus carpio</name>
    <name type="common">Common carp</name>
    <dbReference type="NCBI Taxonomy" id="7962"/>
    <lineage>
        <taxon>Eukaryota</taxon>
        <taxon>Metazoa</taxon>
        <taxon>Chordata</taxon>
        <taxon>Craniata</taxon>
        <taxon>Vertebrata</taxon>
        <taxon>Euteleostomi</taxon>
        <taxon>Actinopterygii</taxon>
        <taxon>Neopterygii</taxon>
        <taxon>Teleostei</taxon>
        <taxon>Ostariophysi</taxon>
        <taxon>Cypriniformes</taxon>
        <taxon>Cyprinidae</taxon>
        <taxon>Cyprininae</taxon>
        <taxon>Cyprinus</taxon>
    </lineage>
</organism>
<dbReference type="Pfam" id="PF05347">
    <property type="entry name" value="Complex1_LYR"/>
    <property type="match status" value="1"/>
</dbReference>
<dbReference type="Ensembl" id="ENSCCRT00010112416.1">
    <property type="protein sequence ID" value="ENSCCRP00010101202.1"/>
    <property type="gene ID" value="ENSCCRG00010044519.1"/>
</dbReference>
<dbReference type="PANTHER" id="PTHR13166:SF7">
    <property type="entry name" value="LYR MOTIF-CONTAINING PROTEIN 4"/>
    <property type="match status" value="1"/>
</dbReference>
<proteinExistence type="inferred from homology"/>
<accession>A0A8C1DG66</accession>